<feature type="binding site" description="axial binding residue" evidence="7">
    <location>
        <position position="474"/>
    </location>
    <ligand>
        <name>heme</name>
        <dbReference type="ChEBI" id="CHEBI:30413"/>
    </ligand>
    <ligandPart>
        <name>Fe</name>
        <dbReference type="ChEBI" id="CHEBI:18248"/>
    </ligandPart>
</feature>
<evidence type="ECO:0000256" key="2">
    <source>
        <dbReference type="ARBA" id="ARBA00010617"/>
    </source>
</evidence>
<proteinExistence type="inferred from homology"/>
<evidence type="ECO:0008006" key="11">
    <source>
        <dbReference type="Google" id="ProtNLM"/>
    </source>
</evidence>
<dbReference type="PRINTS" id="PR00385">
    <property type="entry name" value="P450"/>
</dbReference>
<evidence type="ECO:0000256" key="6">
    <source>
        <dbReference type="ARBA" id="ARBA00023033"/>
    </source>
</evidence>
<comment type="cofactor">
    <cofactor evidence="1 7">
        <name>heme</name>
        <dbReference type="ChEBI" id="CHEBI:30413"/>
    </cofactor>
</comment>
<dbReference type="InterPro" id="IPR036396">
    <property type="entry name" value="Cyt_P450_sf"/>
</dbReference>
<dbReference type="SUPFAM" id="SSF48264">
    <property type="entry name" value="Cytochrome P450"/>
    <property type="match status" value="1"/>
</dbReference>
<evidence type="ECO:0000256" key="7">
    <source>
        <dbReference type="PIRSR" id="PIRSR602401-1"/>
    </source>
</evidence>
<dbReference type="CDD" id="cd11062">
    <property type="entry name" value="CYP58-like"/>
    <property type="match status" value="1"/>
</dbReference>
<dbReference type="GO" id="GO:0004497">
    <property type="term" value="F:monooxygenase activity"/>
    <property type="evidence" value="ECO:0007669"/>
    <property type="project" value="UniProtKB-KW"/>
</dbReference>
<comment type="similarity">
    <text evidence="2 8">Belongs to the cytochrome P450 family.</text>
</comment>
<dbReference type="InterPro" id="IPR001128">
    <property type="entry name" value="Cyt_P450"/>
</dbReference>
<reference evidence="9" key="1">
    <citation type="journal article" date="2020" name="Stud. Mycol.">
        <title>101 Dothideomycetes genomes: a test case for predicting lifestyles and emergence of pathogens.</title>
        <authorList>
            <person name="Haridas S."/>
            <person name="Albert R."/>
            <person name="Binder M."/>
            <person name="Bloem J."/>
            <person name="Labutti K."/>
            <person name="Salamov A."/>
            <person name="Andreopoulos B."/>
            <person name="Baker S."/>
            <person name="Barry K."/>
            <person name="Bills G."/>
            <person name="Bluhm B."/>
            <person name="Cannon C."/>
            <person name="Castanera R."/>
            <person name="Culley D."/>
            <person name="Daum C."/>
            <person name="Ezra D."/>
            <person name="Gonzalez J."/>
            <person name="Henrissat B."/>
            <person name="Kuo A."/>
            <person name="Liang C."/>
            <person name="Lipzen A."/>
            <person name="Lutzoni F."/>
            <person name="Magnuson J."/>
            <person name="Mondo S."/>
            <person name="Nolan M."/>
            <person name="Ohm R."/>
            <person name="Pangilinan J."/>
            <person name="Park H.-J."/>
            <person name="Ramirez L."/>
            <person name="Alfaro M."/>
            <person name="Sun H."/>
            <person name="Tritt A."/>
            <person name="Yoshinaga Y."/>
            <person name="Zwiers L.-H."/>
            <person name="Turgeon B."/>
            <person name="Goodwin S."/>
            <person name="Spatafora J."/>
            <person name="Crous P."/>
            <person name="Grigoriev I."/>
        </authorList>
    </citation>
    <scope>NUCLEOTIDE SEQUENCE</scope>
    <source>
        <strain evidence="9">ATCC 36951</strain>
    </source>
</reference>
<name>A0A6A6CJF9_ZASCE</name>
<dbReference type="PANTHER" id="PTHR24305:SF157">
    <property type="entry name" value="N-ACETYLTRYPTOPHAN 6-HYDROXYLASE IVOC-RELATED"/>
    <property type="match status" value="1"/>
</dbReference>
<organism evidence="9 10">
    <name type="scientific">Zasmidium cellare ATCC 36951</name>
    <dbReference type="NCBI Taxonomy" id="1080233"/>
    <lineage>
        <taxon>Eukaryota</taxon>
        <taxon>Fungi</taxon>
        <taxon>Dikarya</taxon>
        <taxon>Ascomycota</taxon>
        <taxon>Pezizomycotina</taxon>
        <taxon>Dothideomycetes</taxon>
        <taxon>Dothideomycetidae</taxon>
        <taxon>Mycosphaerellales</taxon>
        <taxon>Mycosphaerellaceae</taxon>
        <taxon>Zasmidium</taxon>
    </lineage>
</organism>
<evidence type="ECO:0000313" key="9">
    <source>
        <dbReference type="EMBL" id="KAF2165556.1"/>
    </source>
</evidence>
<evidence type="ECO:0000256" key="1">
    <source>
        <dbReference type="ARBA" id="ARBA00001971"/>
    </source>
</evidence>
<dbReference type="InterPro" id="IPR050121">
    <property type="entry name" value="Cytochrome_P450_monoxygenase"/>
</dbReference>
<dbReference type="Pfam" id="PF00067">
    <property type="entry name" value="p450"/>
    <property type="match status" value="2"/>
</dbReference>
<dbReference type="OrthoDB" id="3945418at2759"/>
<evidence type="ECO:0000256" key="8">
    <source>
        <dbReference type="RuleBase" id="RU000461"/>
    </source>
</evidence>
<dbReference type="PANTHER" id="PTHR24305">
    <property type="entry name" value="CYTOCHROME P450"/>
    <property type="match status" value="1"/>
</dbReference>
<accession>A0A6A6CJF9</accession>
<protein>
    <recommendedName>
        <fullName evidence="11">Cytochrome P450</fullName>
    </recommendedName>
</protein>
<keyword evidence="10" id="KW-1185">Reference proteome</keyword>
<dbReference type="AlphaFoldDB" id="A0A6A6CJF9"/>
<dbReference type="InterPro" id="IPR002401">
    <property type="entry name" value="Cyt_P450_E_grp-I"/>
</dbReference>
<dbReference type="GeneID" id="54566408"/>
<evidence type="ECO:0000256" key="5">
    <source>
        <dbReference type="ARBA" id="ARBA00023004"/>
    </source>
</evidence>
<evidence type="ECO:0000256" key="3">
    <source>
        <dbReference type="ARBA" id="ARBA00022723"/>
    </source>
</evidence>
<dbReference type="RefSeq" id="XP_033666445.1">
    <property type="nucleotide sequence ID" value="XM_033813136.1"/>
</dbReference>
<dbReference type="Gene3D" id="1.10.630.10">
    <property type="entry name" value="Cytochrome P450"/>
    <property type="match status" value="1"/>
</dbReference>
<dbReference type="Proteomes" id="UP000799537">
    <property type="component" value="Unassembled WGS sequence"/>
</dbReference>
<dbReference type="GO" id="GO:0005506">
    <property type="term" value="F:iron ion binding"/>
    <property type="evidence" value="ECO:0007669"/>
    <property type="project" value="InterPro"/>
</dbReference>
<evidence type="ECO:0000313" key="10">
    <source>
        <dbReference type="Proteomes" id="UP000799537"/>
    </source>
</evidence>
<dbReference type="GO" id="GO:0020037">
    <property type="term" value="F:heme binding"/>
    <property type="evidence" value="ECO:0007669"/>
    <property type="project" value="InterPro"/>
</dbReference>
<dbReference type="GO" id="GO:0016705">
    <property type="term" value="F:oxidoreductase activity, acting on paired donors, with incorporation or reduction of molecular oxygen"/>
    <property type="evidence" value="ECO:0007669"/>
    <property type="project" value="InterPro"/>
</dbReference>
<keyword evidence="6 8" id="KW-0503">Monooxygenase</keyword>
<evidence type="ECO:0000256" key="4">
    <source>
        <dbReference type="ARBA" id="ARBA00023002"/>
    </source>
</evidence>
<keyword evidence="5 7" id="KW-0408">Iron</keyword>
<sequence>MSDFSALVTLLAAAATAVALYAFVGGVYRVYFSRNAHIPGPKLAALTYFYQAYYDIYPYQGQWLFHQIELHKQYGPVVRVGPDEIHIDDLDFYTEFAGTSTKRRDKSSTWYWFTGMKSTVGQSAFATLDHDLHAHRRSAMNGFFSKRKVQDLEERVLVHVRKTVDRLLEYKNTGELVDLLFLMSALTLDVISEYSFGNSVHSLDTPDLGAPFRAQMEGGVQLHPVARRFRTIIRFMIEAMGYASKYLGIFKEFKEFDDMIADLTDPAYKKALQEGDDGKNATETSIVQAMVYSKVLAPEEKTQLRIQAEAMNVVAAGTETTARTVGFLLLPKSHDILTDRDQIAVGLFHVLNDPEIHSRLLAELRTVMPTATSDIPSVIELIKLPYLTACLHESTRVAHGVAGRLVRISPNKDLFCNNVKIPRGSTFSVSHYIHHTNQAIFPEPHAFKPERYLGEKSTETLRYLVPFGKGPRMCLGMNLAWSEMYLSFAALLGRVDMELVETTLEDVT</sequence>
<keyword evidence="3 7" id="KW-0479">Metal-binding</keyword>
<dbReference type="InterPro" id="IPR017972">
    <property type="entry name" value="Cyt_P450_CS"/>
</dbReference>
<dbReference type="EMBL" id="ML993600">
    <property type="protein sequence ID" value="KAF2165556.1"/>
    <property type="molecule type" value="Genomic_DNA"/>
</dbReference>
<dbReference type="PROSITE" id="PS00086">
    <property type="entry name" value="CYTOCHROME_P450"/>
    <property type="match status" value="1"/>
</dbReference>
<dbReference type="PRINTS" id="PR00463">
    <property type="entry name" value="EP450I"/>
</dbReference>
<gene>
    <name evidence="9" type="ORF">M409DRAFT_55928</name>
</gene>
<keyword evidence="7 8" id="KW-0349">Heme</keyword>
<keyword evidence="4 8" id="KW-0560">Oxidoreductase</keyword>